<dbReference type="Pfam" id="PF01541">
    <property type="entry name" value="GIY-YIG"/>
    <property type="match status" value="1"/>
</dbReference>
<dbReference type="InterPro" id="IPR035901">
    <property type="entry name" value="GIY-YIG_endonuc_sf"/>
</dbReference>
<dbReference type="InterPro" id="IPR050190">
    <property type="entry name" value="UPF0213_domain"/>
</dbReference>
<organism evidence="3 4">
    <name type="scientific">Nostoc sphaeroides CCNUC1</name>
    <dbReference type="NCBI Taxonomy" id="2653204"/>
    <lineage>
        <taxon>Bacteria</taxon>
        <taxon>Bacillati</taxon>
        <taxon>Cyanobacteriota</taxon>
        <taxon>Cyanophyceae</taxon>
        <taxon>Nostocales</taxon>
        <taxon>Nostocaceae</taxon>
        <taxon>Nostoc</taxon>
    </lineage>
</organism>
<keyword evidence="3" id="KW-0378">Hydrolase</keyword>
<evidence type="ECO:0000313" key="4">
    <source>
        <dbReference type="Proteomes" id="UP000326678"/>
    </source>
</evidence>
<comment type="similarity">
    <text evidence="1">Belongs to the UPF0213 family.</text>
</comment>
<dbReference type="AlphaFoldDB" id="A0A5P8VUL9"/>
<keyword evidence="4" id="KW-1185">Reference proteome</keyword>
<dbReference type="GO" id="GO:0004519">
    <property type="term" value="F:endonuclease activity"/>
    <property type="evidence" value="ECO:0007669"/>
    <property type="project" value="UniProtKB-KW"/>
</dbReference>
<gene>
    <name evidence="3" type="ORF">GXM_01319</name>
</gene>
<feature type="domain" description="GIY-YIG" evidence="2">
    <location>
        <begin position="9"/>
        <end position="84"/>
    </location>
</feature>
<dbReference type="EMBL" id="CP045226">
    <property type="protein sequence ID" value="QFS43846.1"/>
    <property type="molecule type" value="Genomic_DNA"/>
</dbReference>
<dbReference type="Proteomes" id="UP000326678">
    <property type="component" value="Chromosome Gxm1"/>
</dbReference>
<protein>
    <submittedName>
        <fullName evidence="3">Putative endonuclease</fullName>
    </submittedName>
</protein>
<dbReference type="KEGG" id="nsh:GXM_01319"/>
<proteinExistence type="inferred from homology"/>
<dbReference type="PROSITE" id="PS50164">
    <property type="entry name" value="GIY_YIG"/>
    <property type="match status" value="1"/>
</dbReference>
<dbReference type="CDD" id="cd10456">
    <property type="entry name" value="GIY-YIG_UPF0213"/>
    <property type="match status" value="1"/>
</dbReference>
<dbReference type="PANTHER" id="PTHR34477">
    <property type="entry name" value="UPF0213 PROTEIN YHBQ"/>
    <property type="match status" value="1"/>
</dbReference>
<sequence>MESDRANQFMAYIYILECADGSYYTGSTTDLERRLWQHQQGEGANHTAKRLPVKLVFCEYYQSVVDAFEREKQVQGWSRKKKQALISGDTNLLHKLAECQNETHYSRLASFDTSA</sequence>
<evidence type="ECO:0000259" key="2">
    <source>
        <dbReference type="PROSITE" id="PS50164"/>
    </source>
</evidence>
<evidence type="ECO:0000256" key="1">
    <source>
        <dbReference type="ARBA" id="ARBA00007435"/>
    </source>
</evidence>
<keyword evidence="3" id="KW-0540">Nuclease</keyword>
<dbReference type="Gene3D" id="3.40.1440.10">
    <property type="entry name" value="GIY-YIG endonuclease"/>
    <property type="match status" value="1"/>
</dbReference>
<accession>A0A5P8VUL9</accession>
<dbReference type="InterPro" id="IPR000305">
    <property type="entry name" value="GIY-YIG_endonuc"/>
</dbReference>
<dbReference type="SMART" id="SM00465">
    <property type="entry name" value="GIYc"/>
    <property type="match status" value="1"/>
</dbReference>
<dbReference type="SUPFAM" id="SSF82771">
    <property type="entry name" value="GIY-YIG endonuclease"/>
    <property type="match status" value="1"/>
</dbReference>
<dbReference type="PANTHER" id="PTHR34477:SF1">
    <property type="entry name" value="UPF0213 PROTEIN YHBQ"/>
    <property type="match status" value="1"/>
</dbReference>
<name>A0A5P8VUL9_9NOSO</name>
<keyword evidence="3" id="KW-0255">Endonuclease</keyword>
<reference evidence="3 4" key="1">
    <citation type="submission" date="2019-10" db="EMBL/GenBank/DDBJ databases">
        <title>Genomic and transcriptomic insights into the perfect genentic adaptation of a filamentous nitrogen-fixing cyanobacterium to rice fields.</title>
        <authorList>
            <person name="Chen Z."/>
        </authorList>
    </citation>
    <scope>NUCLEOTIDE SEQUENCE [LARGE SCALE GENOMIC DNA]</scope>
    <source>
        <strain evidence="3">CCNUC1</strain>
    </source>
</reference>
<evidence type="ECO:0000313" key="3">
    <source>
        <dbReference type="EMBL" id="QFS43846.1"/>
    </source>
</evidence>
<dbReference type="RefSeq" id="WP_225892358.1">
    <property type="nucleotide sequence ID" value="NZ_CP045226.1"/>
</dbReference>